<reference evidence="2 3" key="1">
    <citation type="submission" date="2024-09" db="EMBL/GenBank/DDBJ databases">
        <authorList>
            <person name="Sun Q."/>
            <person name="Mori K."/>
        </authorList>
    </citation>
    <scope>NUCLEOTIDE SEQUENCE [LARGE SCALE GENOMIC DNA]</scope>
    <source>
        <strain evidence="2 3">JCM 12520</strain>
    </source>
</reference>
<keyword evidence="1" id="KW-1133">Transmembrane helix</keyword>
<keyword evidence="3" id="KW-1185">Reference proteome</keyword>
<feature type="transmembrane region" description="Helical" evidence="1">
    <location>
        <begin position="12"/>
        <end position="32"/>
    </location>
</feature>
<name>A0ABV5W5H8_9BACL</name>
<keyword evidence="1" id="KW-0472">Membrane</keyword>
<accession>A0ABV5W5H8</accession>
<keyword evidence="1" id="KW-0812">Transmembrane</keyword>
<proteinExistence type="predicted"/>
<protein>
    <submittedName>
        <fullName evidence="2">Uncharacterized protein</fullName>
    </submittedName>
</protein>
<sequence length="65" mass="7513">MPKSWLNRLFWSFFPIVFVISLTLLSMSYMTLNEMSKQSAKKANEVLSHGMIQMIDACLQQARPC</sequence>
<evidence type="ECO:0000313" key="3">
    <source>
        <dbReference type="Proteomes" id="UP001589619"/>
    </source>
</evidence>
<dbReference type="RefSeq" id="WP_344908893.1">
    <property type="nucleotide sequence ID" value="NZ_BAAAYO010000006.1"/>
</dbReference>
<organism evidence="2 3">
    <name type="scientific">Paenibacillus hodogayensis</name>
    <dbReference type="NCBI Taxonomy" id="279208"/>
    <lineage>
        <taxon>Bacteria</taxon>
        <taxon>Bacillati</taxon>
        <taxon>Bacillota</taxon>
        <taxon>Bacilli</taxon>
        <taxon>Bacillales</taxon>
        <taxon>Paenibacillaceae</taxon>
        <taxon>Paenibacillus</taxon>
    </lineage>
</organism>
<comment type="caution">
    <text evidence="2">The sequence shown here is derived from an EMBL/GenBank/DDBJ whole genome shotgun (WGS) entry which is preliminary data.</text>
</comment>
<dbReference type="EMBL" id="JBHMAG010000018">
    <property type="protein sequence ID" value="MFB9755832.1"/>
    <property type="molecule type" value="Genomic_DNA"/>
</dbReference>
<evidence type="ECO:0000256" key="1">
    <source>
        <dbReference type="SAM" id="Phobius"/>
    </source>
</evidence>
<dbReference type="Proteomes" id="UP001589619">
    <property type="component" value="Unassembled WGS sequence"/>
</dbReference>
<evidence type="ECO:0000313" key="2">
    <source>
        <dbReference type="EMBL" id="MFB9755832.1"/>
    </source>
</evidence>
<gene>
    <name evidence="2" type="ORF">ACFFNY_29985</name>
</gene>